<dbReference type="NCBIfam" id="NF003589">
    <property type="entry name" value="PRK05254.1-2"/>
    <property type="match status" value="1"/>
</dbReference>
<dbReference type="PANTHER" id="PTHR11264:SF0">
    <property type="entry name" value="URACIL-DNA GLYCOSYLASE"/>
    <property type="match status" value="1"/>
</dbReference>
<dbReference type="NCBIfam" id="NF003592">
    <property type="entry name" value="PRK05254.1-5"/>
    <property type="match status" value="1"/>
</dbReference>
<comment type="catalytic activity">
    <reaction evidence="5">
        <text>Hydrolyzes single-stranded DNA or mismatched double-stranded DNA and polynucleotides, releasing free uracil.</text>
        <dbReference type="EC" id="3.2.2.27"/>
    </reaction>
</comment>
<dbReference type="EMBL" id="JAEAOA010002069">
    <property type="protein sequence ID" value="KAK3584219.1"/>
    <property type="molecule type" value="Genomic_DNA"/>
</dbReference>
<dbReference type="CDD" id="cd10027">
    <property type="entry name" value="UDG-F1-like"/>
    <property type="match status" value="1"/>
</dbReference>
<dbReference type="NCBIfam" id="NF003588">
    <property type="entry name" value="PRK05254.1-1"/>
    <property type="match status" value="1"/>
</dbReference>
<keyword evidence="5" id="KW-0496">Mitochondrion</keyword>
<dbReference type="GO" id="GO:0097510">
    <property type="term" value="P:base-excision repair, AP site formation via deaminated base removal"/>
    <property type="evidence" value="ECO:0007669"/>
    <property type="project" value="TreeGrafter"/>
</dbReference>
<keyword evidence="4 5" id="KW-0234">DNA repair</keyword>
<dbReference type="AlphaFoldDB" id="A0AAE0VNB5"/>
<evidence type="ECO:0000313" key="9">
    <source>
        <dbReference type="Proteomes" id="UP001195483"/>
    </source>
</evidence>
<feature type="active site" description="Proton acceptor" evidence="5 6">
    <location>
        <position position="455"/>
    </location>
</feature>
<dbReference type="Gene3D" id="3.40.470.10">
    <property type="entry name" value="Uracil-DNA glycosylase-like domain"/>
    <property type="match status" value="1"/>
</dbReference>
<sequence length="609" mass="68741">MKYILSLYDPAFADYLAGLAPCEVVLYPYRFSKCGLIKEGSLTACADKIKHFGHRLTVCTDILLHEKDTDEFTRFLQHPVWKTADAVRFLDPGIGIYLQQNFAEKPIQQSLERNSLNLHSVQTYLEIFAPAPEVLVLSSQLPLHVIRTWRAEISAEIELLGAGLQEIFYSARNLLDGDPDTFYSEQHIQSTDRPGSLYSRIIQTPAGTLMFYERLLFIADMAAELEQSGVNRLRFDFYTHQEWQLYLRCRLPDNGIHADSREEWGKTTRAFINTNKTDAQFKRLTNKDLREAGMPNGRVLQYTKPDFICVELFDAVSLPCRIGITTPEGKYLETEWHSLKILQGNETSSPSAGIYIAPWVKYALGGSISVMSNAFESIQSEYADALPPLFEHIRCPEWRSLIARFTDSALPADINRKYVRELSAGFRIFPAETDIFRAFNLTAPSAVRVVILGQDPYHSAGLADGLAFSVRNSSPPPSLRNIFREIEADTGNPVQAADGNLTPWAQQGVFLLNSILTVREGIAASHRHLGWESFTDTIIRILSAQPQKLVFLLWGIFATDKIHLIDTGKHAVVRTSHPSPLSYHRGFKGNGQFRRLSEILSQTGTPIRW</sequence>
<name>A0AAE0VNB5_9BIVA</name>
<gene>
    <name evidence="8" type="ORF">CHS0354_035300</name>
</gene>
<reference evidence="8" key="2">
    <citation type="journal article" date="2021" name="Genome Biol. Evol.">
        <title>Developing a high-quality reference genome for a parasitic bivalve with doubly uniparental inheritance (Bivalvia: Unionida).</title>
        <authorList>
            <person name="Smith C.H."/>
        </authorList>
    </citation>
    <scope>NUCLEOTIDE SEQUENCE</scope>
    <source>
        <strain evidence="8">CHS0354</strain>
        <tissue evidence="8">Mantle</tissue>
    </source>
</reference>
<keyword evidence="5" id="KW-0539">Nucleus</keyword>
<dbReference type="SMART" id="SM00986">
    <property type="entry name" value="UDG"/>
    <property type="match status" value="1"/>
</dbReference>
<dbReference type="Pfam" id="PF03167">
    <property type="entry name" value="UDG"/>
    <property type="match status" value="1"/>
</dbReference>
<dbReference type="NCBIfam" id="TIGR00628">
    <property type="entry name" value="ung"/>
    <property type="match status" value="1"/>
</dbReference>
<dbReference type="SUPFAM" id="SSF52141">
    <property type="entry name" value="Uracil-DNA glycosylase-like"/>
    <property type="match status" value="1"/>
</dbReference>
<feature type="domain" description="Uracil-DNA glycosylase-like" evidence="7">
    <location>
        <begin position="440"/>
        <end position="600"/>
    </location>
</feature>
<protein>
    <recommendedName>
        <fullName evidence="5">Uracil-DNA glycosylase</fullName>
        <shortName evidence="5">UDG</shortName>
        <ecNumber evidence="5">3.2.2.27</ecNumber>
    </recommendedName>
</protein>
<keyword evidence="2 5" id="KW-0227">DNA damage</keyword>
<dbReference type="InterPro" id="IPR036895">
    <property type="entry name" value="Uracil-DNA_glycosylase-like_sf"/>
</dbReference>
<comment type="subcellular location">
    <subcellularLocation>
        <location evidence="5">Mitochondrion</location>
    </subcellularLocation>
    <subcellularLocation>
        <location evidence="5">Nucleus</location>
    </subcellularLocation>
</comment>
<dbReference type="InterPro" id="IPR018085">
    <property type="entry name" value="Ura-DNA_Glyclase_AS"/>
</dbReference>
<reference evidence="8" key="1">
    <citation type="journal article" date="2021" name="Genome Biol. Evol.">
        <title>A High-Quality Reference Genome for a Parasitic Bivalve with Doubly Uniparental Inheritance (Bivalvia: Unionida).</title>
        <authorList>
            <person name="Smith C.H."/>
        </authorList>
    </citation>
    <scope>NUCLEOTIDE SEQUENCE</scope>
    <source>
        <strain evidence="8">CHS0354</strain>
    </source>
</reference>
<keyword evidence="9" id="KW-1185">Reference proteome</keyword>
<proteinExistence type="inferred from homology"/>
<comment type="caution">
    <text evidence="8">The sequence shown here is derived from an EMBL/GenBank/DDBJ whole genome shotgun (WGS) entry which is preliminary data.</text>
</comment>
<dbReference type="SMART" id="SM00987">
    <property type="entry name" value="UreE_C"/>
    <property type="match status" value="1"/>
</dbReference>
<comment type="similarity">
    <text evidence="1 5">Belongs to the uracil-DNA glycosylase (UDG) superfamily. UNG family.</text>
</comment>
<evidence type="ECO:0000259" key="7">
    <source>
        <dbReference type="SMART" id="SM00986"/>
    </source>
</evidence>
<dbReference type="HAMAP" id="MF_00148">
    <property type="entry name" value="UDG"/>
    <property type="match status" value="1"/>
</dbReference>
<dbReference type="PANTHER" id="PTHR11264">
    <property type="entry name" value="URACIL-DNA GLYCOSYLASE"/>
    <property type="match status" value="1"/>
</dbReference>
<reference evidence="8" key="3">
    <citation type="submission" date="2023-05" db="EMBL/GenBank/DDBJ databases">
        <authorList>
            <person name="Smith C.H."/>
        </authorList>
    </citation>
    <scope>NUCLEOTIDE SEQUENCE</scope>
    <source>
        <strain evidence="8">CHS0354</strain>
        <tissue evidence="8">Mantle</tissue>
    </source>
</reference>
<dbReference type="InterPro" id="IPR002043">
    <property type="entry name" value="UDG_fam1"/>
</dbReference>
<evidence type="ECO:0000256" key="3">
    <source>
        <dbReference type="ARBA" id="ARBA00022801"/>
    </source>
</evidence>
<evidence type="ECO:0000256" key="5">
    <source>
        <dbReference type="HAMAP-Rule" id="MF_03166"/>
    </source>
</evidence>
<evidence type="ECO:0000256" key="4">
    <source>
        <dbReference type="ARBA" id="ARBA00023204"/>
    </source>
</evidence>
<organism evidence="8 9">
    <name type="scientific">Potamilus streckersoni</name>
    <dbReference type="NCBI Taxonomy" id="2493646"/>
    <lineage>
        <taxon>Eukaryota</taxon>
        <taxon>Metazoa</taxon>
        <taxon>Spiralia</taxon>
        <taxon>Lophotrochozoa</taxon>
        <taxon>Mollusca</taxon>
        <taxon>Bivalvia</taxon>
        <taxon>Autobranchia</taxon>
        <taxon>Heteroconchia</taxon>
        <taxon>Palaeoheterodonta</taxon>
        <taxon>Unionida</taxon>
        <taxon>Unionoidea</taxon>
        <taxon>Unionidae</taxon>
        <taxon>Ambleminae</taxon>
        <taxon>Lampsilini</taxon>
        <taxon>Potamilus</taxon>
    </lineage>
</organism>
<dbReference type="EC" id="3.2.2.27" evidence="5"/>
<dbReference type="GO" id="GO:0004844">
    <property type="term" value="F:uracil DNA N-glycosylase activity"/>
    <property type="evidence" value="ECO:0007669"/>
    <property type="project" value="UniProtKB-UniRule"/>
</dbReference>
<evidence type="ECO:0000256" key="1">
    <source>
        <dbReference type="ARBA" id="ARBA00008184"/>
    </source>
</evidence>
<dbReference type="GO" id="GO:0005634">
    <property type="term" value="C:nucleus"/>
    <property type="evidence" value="ECO:0007669"/>
    <property type="project" value="UniProtKB-SubCell"/>
</dbReference>
<evidence type="ECO:0000313" key="8">
    <source>
        <dbReference type="EMBL" id="KAK3584219.1"/>
    </source>
</evidence>
<accession>A0AAE0VNB5</accession>
<evidence type="ECO:0000256" key="2">
    <source>
        <dbReference type="ARBA" id="ARBA00022763"/>
    </source>
</evidence>
<comment type="function">
    <text evidence="5">Excises uracil residues from the DNA which can arise as a result of misincorporation of dUMP residues by DNA polymerase or due to deamination of cytosine.</text>
</comment>
<keyword evidence="3 5" id="KW-0378">Hydrolase</keyword>
<dbReference type="Proteomes" id="UP001195483">
    <property type="component" value="Unassembled WGS sequence"/>
</dbReference>
<evidence type="ECO:0000256" key="6">
    <source>
        <dbReference type="PROSITE-ProRule" id="PRU10072"/>
    </source>
</evidence>
<dbReference type="GO" id="GO:0005739">
    <property type="term" value="C:mitochondrion"/>
    <property type="evidence" value="ECO:0007669"/>
    <property type="project" value="UniProtKB-SubCell"/>
</dbReference>
<dbReference type="PROSITE" id="PS00130">
    <property type="entry name" value="U_DNA_GLYCOSYLASE"/>
    <property type="match status" value="1"/>
</dbReference>
<dbReference type="InterPro" id="IPR005122">
    <property type="entry name" value="Uracil-DNA_glycosylase-like"/>
</dbReference>